<evidence type="ECO:0000313" key="1">
    <source>
        <dbReference type="EMBL" id="MDI4671164.1"/>
    </source>
</evidence>
<reference evidence="1 2" key="1">
    <citation type="submission" date="2022-02" db="EMBL/GenBank/DDBJ databases">
        <title>Genome analysis of Beneficial Microorganisms for Coral consortium from Pocillopora damicornis.</title>
        <authorList>
            <person name="Rosado P.M."/>
            <person name="Cardoso P.M."/>
            <person name="Rosado J.G."/>
            <person name="Schultz J."/>
            <person name="Rocha U."/>
            <person name="Costa T.K."/>
            <person name="Peixoto R.S."/>
        </authorList>
    </citation>
    <scope>NUCLEOTIDE SEQUENCE [LARGE SCALE GENOMIC DNA]</scope>
    <source>
        <strain evidence="1 2">BMC5</strain>
    </source>
</reference>
<organism evidence="1 2">
    <name type="scientific">Pseudoalteromonas shioyasakiensis</name>
    <dbReference type="NCBI Taxonomy" id="1190813"/>
    <lineage>
        <taxon>Bacteria</taxon>
        <taxon>Pseudomonadati</taxon>
        <taxon>Pseudomonadota</taxon>
        <taxon>Gammaproteobacteria</taxon>
        <taxon>Alteromonadales</taxon>
        <taxon>Pseudoalteromonadaceae</taxon>
        <taxon>Pseudoalteromonas</taxon>
    </lineage>
</organism>
<dbReference type="InterPro" id="IPR011989">
    <property type="entry name" value="ARM-like"/>
</dbReference>
<dbReference type="InterPro" id="IPR016024">
    <property type="entry name" value="ARM-type_fold"/>
</dbReference>
<dbReference type="SUPFAM" id="SSF48371">
    <property type="entry name" value="ARM repeat"/>
    <property type="match status" value="1"/>
</dbReference>
<evidence type="ECO:0008006" key="3">
    <source>
        <dbReference type="Google" id="ProtNLM"/>
    </source>
</evidence>
<name>A0ABT6U6R6_9GAMM</name>
<comment type="caution">
    <text evidence="1">The sequence shown here is derived from an EMBL/GenBank/DDBJ whole genome shotgun (WGS) entry which is preliminary data.</text>
</comment>
<gene>
    <name evidence="1" type="ORF">MKZ47_19025</name>
</gene>
<dbReference type="RefSeq" id="WP_175083242.1">
    <property type="nucleotide sequence ID" value="NZ_JAKUMG010000016.1"/>
</dbReference>
<sequence length="215" mass="24544">MTNMLNVYMDDIEVISDETPQSFDKLKKGVLSDDSEIRERSFSKLSCFEYTEEIKNIFNRGLLDSDELIRSDCIEFLAEFDLLDNLEKICELLDDPSCYVVNSCVTSLAELNSKNEKVIKLLISKLKGGQLQSGTVLRIHYALYKLDPTYSIGNLLVCYSDSRDYRDRCAILNLLAEGIREEDIPVIKEKLDKIVNPNDFRSVLSKYDELLASLG</sequence>
<evidence type="ECO:0000313" key="2">
    <source>
        <dbReference type="Proteomes" id="UP001156974"/>
    </source>
</evidence>
<dbReference type="Proteomes" id="UP001156974">
    <property type="component" value="Unassembled WGS sequence"/>
</dbReference>
<proteinExistence type="predicted"/>
<dbReference type="Gene3D" id="1.25.10.10">
    <property type="entry name" value="Leucine-rich Repeat Variant"/>
    <property type="match status" value="1"/>
</dbReference>
<protein>
    <recommendedName>
        <fullName evidence="3">HEAT repeat domain-containing protein</fullName>
    </recommendedName>
</protein>
<accession>A0ABT6U6R6</accession>
<dbReference type="EMBL" id="JAKUMG010000016">
    <property type="protein sequence ID" value="MDI4671164.1"/>
    <property type="molecule type" value="Genomic_DNA"/>
</dbReference>
<keyword evidence="2" id="KW-1185">Reference proteome</keyword>